<dbReference type="EMBL" id="OK499992">
    <property type="protein sequence ID" value="UGO50902.1"/>
    <property type="molecule type" value="Genomic_DNA"/>
</dbReference>
<name>A0AAE8YUM6_9CAUD</name>
<sequence>MKLVVYKAMSGKYRISETYGLSEKLYNKFKRAGLPVYKSMGGSLNLRDSRGYTKEQILKIKEMVQ</sequence>
<reference evidence="1" key="1">
    <citation type="submission" date="2021-10" db="EMBL/GenBank/DDBJ databases">
        <authorList>
            <person name="Lavering E.D."/>
            <person name="James R."/>
            <person name="Fairholm J.D."/>
            <person name="Ogilvie B.H."/>
            <person name="Thurgood T.L."/>
            <person name="Robison R.A."/>
            <person name="Grose J.H."/>
        </authorList>
    </citation>
    <scope>NUCLEOTIDE SEQUENCE</scope>
</reference>
<proteinExistence type="predicted"/>
<organism evidence="1 2">
    <name type="scientific">Bacillus phage vB_BanS_Nate</name>
    <dbReference type="NCBI Taxonomy" id="2894788"/>
    <lineage>
        <taxon>Viruses</taxon>
        <taxon>Duplodnaviria</taxon>
        <taxon>Heunggongvirae</taxon>
        <taxon>Uroviricota</taxon>
        <taxon>Caudoviricetes</taxon>
        <taxon>Joanripponvirinae</taxon>
        <taxon>Natevirus</taxon>
        <taxon>Natevirus nate</taxon>
    </lineage>
</organism>
<evidence type="ECO:0000313" key="2">
    <source>
        <dbReference type="Proteomes" id="UP000827544"/>
    </source>
</evidence>
<keyword evidence="2" id="KW-1185">Reference proteome</keyword>
<dbReference type="Proteomes" id="UP000827544">
    <property type="component" value="Segment"/>
</dbReference>
<accession>A0AAE8YUM6</accession>
<protein>
    <submittedName>
        <fullName evidence="1">Uncharacterized protein</fullName>
    </submittedName>
</protein>
<gene>
    <name evidence="1" type="ORF">NATE_49</name>
</gene>
<evidence type="ECO:0000313" key="1">
    <source>
        <dbReference type="EMBL" id="UGO50902.1"/>
    </source>
</evidence>